<dbReference type="PANTHER" id="PTHR42776">
    <property type="entry name" value="SERINE PEPTIDASE S9 FAMILY MEMBER"/>
    <property type="match status" value="1"/>
</dbReference>
<dbReference type="SUPFAM" id="SSF82171">
    <property type="entry name" value="DPP6 N-terminal domain-like"/>
    <property type="match status" value="1"/>
</dbReference>
<feature type="domain" description="Dipeptidylpeptidase IV N-terminal" evidence="5">
    <location>
        <begin position="185"/>
        <end position="285"/>
    </location>
</feature>
<dbReference type="InterPro" id="IPR011659">
    <property type="entry name" value="WD40"/>
</dbReference>
<keyword evidence="7" id="KW-1185">Reference proteome</keyword>
<dbReference type="InterPro" id="IPR002469">
    <property type="entry name" value="Peptidase_S9B_N"/>
</dbReference>
<comment type="caution">
    <text evidence="6">The sequence shown here is derived from an EMBL/GenBank/DDBJ whole genome shotgun (WGS) entry which is preliminary data.</text>
</comment>
<dbReference type="SUPFAM" id="SSF53474">
    <property type="entry name" value="alpha/beta-Hydrolases"/>
    <property type="match status" value="1"/>
</dbReference>
<feature type="chain" id="PRO_5019078433" evidence="3">
    <location>
        <begin position="21"/>
        <end position="683"/>
    </location>
</feature>
<dbReference type="Gene3D" id="3.40.50.1820">
    <property type="entry name" value="alpha/beta hydrolase"/>
    <property type="match status" value="1"/>
</dbReference>
<dbReference type="Pfam" id="PF07676">
    <property type="entry name" value="PD40"/>
    <property type="match status" value="2"/>
</dbReference>
<dbReference type="InterPro" id="IPR029058">
    <property type="entry name" value="AB_hydrolase_fold"/>
</dbReference>
<dbReference type="GO" id="GO:0006508">
    <property type="term" value="P:proteolysis"/>
    <property type="evidence" value="ECO:0007669"/>
    <property type="project" value="InterPro"/>
</dbReference>
<dbReference type="Gene3D" id="2.120.10.30">
    <property type="entry name" value="TolB, C-terminal domain"/>
    <property type="match status" value="2"/>
</dbReference>
<dbReference type="OrthoDB" id="9812921at2"/>
<dbReference type="AlphaFoldDB" id="A0A432Y4H3"/>
<gene>
    <name evidence="6" type="ORF">CWI70_03595</name>
</gene>
<feature type="domain" description="Peptidase S9 prolyl oligopeptidase catalytic" evidence="4">
    <location>
        <begin position="465"/>
        <end position="669"/>
    </location>
</feature>
<evidence type="ECO:0000313" key="6">
    <source>
        <dbReference type="EMBL" id="RUO55878.1"/>
    </source>
</evidence>
<evidence type="ECO:0000256" key="2">
    <source>
        <dbReference type="ARBA" id="ARBA00022825"/>
    </source>
</evidence>
<dbReference type="InterPro" id="IPR011042">
    <property type="entry name" value="6-blade_b-propeller_TolB-like"/>
</dbReference>
<keyword evidence="1" id="KW-0378">Hydrolase</keyword>
<keyword evidence="3" id="KW-0732">Signal</keyword>
<dbReference type="Pfam" id="PF00326">
    <property type="entry name" value="Peptidase_S9"/>
    <property type="match status" value="1"/>
</dbReference>
<dbReference type="PANTHER" id="PTHR42776:SF27">
    <property type="entry name" value="DIPEPTIDYL PEPTIDASE FAMILY MEMBER 6"/>
    <property type="match status" value="1"/>
</dbReference>
<dbReference type="EMBL" id="PIPX01000001">
    <property type="protein sequence ID" value="RUO55878.1"/>
    <property type="molecule type" value="Genomic_DNA"/>
</dbReference>
<organism evidence="6 7">
    <name type="scientific">Pseudidiomarina homiensis</name>
    <dbReference type="NCBI Taxonomy" id="364198"/>
    <lineage>
        <taxon>Bacteria</taxon>
        <taxon>Pseudomonadati</taxon>
        <taxon>Pseudomonadota</taxon>
        <taxon>Gammaproteobacteria</taxon>
        <taxon>Alteromonadales</taxon>
        <taxon>Idiomarinaceae</taxon>
        <taxon>Pseudidiomarina</taxon>
    </lineage>
</organism>
<dbReference type="Pfam" id="PF00930">
    <property type="entry name" value="DPPIV_N"/>
    <property type="match status" value="1"/>
</dbReference>
<dbReference type="RefSeq" id="WP_126770646.1">
    <property type="nucleotide sequence ID" value="NZ_PIPX01000001.1"/>
</dbReference>
<reference evidence="7" key="1">
    <citation type="journal article" date="2018" name="Front. Microbiol.">
        <title>Genome-Based Analysis Reveals the Taxonomy and Diversity of the Family Idiomarinaceae.</title>
        <authorList>
            <person name="Liu Y."/>
            <person name="Lai Q."/>
            <person name="Shao Z."/>
        </authorList>
    </citation>
    <scope>NUCLEOTIDE SEQUENCE [LARGE SCALE GENOMIC DNA]</scope>
    <source>
        <strain evidence="7">PO-M2</strain>
    </source>
</reference>
<protein>
    <submittedName>
        <fullName evidence="6">S9 family peptidase</fullName>
    </submittedName>
</protein>
<dbReference type="GO" id="GO:0004252">
    <property type="term" value="F:serine-type endopeptidase activity"/>
    <property type="evidence" value="ECO:0007669"/>
    <property type="project" value="TreeGrafter"/>
</dbReference>
<evidence type="ECO:0000256" key="3">
    <source>
        <dbReference type="SAM" id="SignalP"/>
    </source>
</evidence>
<accession>A0A432Y4H3</accession>
<dbReference type="InterPro" id="IPR001375">
    <property type="entry name" value="Peptidase_S9_cat"/>
</dbReference>
<name>A0A432Y4H3_9GAMM</name>
<evidence type="ECO:0000256" key="1">
    <source>
        <dbReference type="ARBA" id="ARBA00022801"/>
    </source>
</evidence>
<proteinExistence type="predicted"/>
<dbReference type="Proteomes" id="UP000287649">
    <property type="component" value="Unassembled WGS sequence"/>
</dbReference>
<keyword evidence="2" id="KW-0645">Protease</keyword>
<feature type="signal peptide" evidence="3">
    <location>
        <begin position="1"/>
        <end position="20"/>
    </location>
</feature>
<evidence type="ECO:0000259" key="4">
    <source>
        <dbReference type="Pfam" id="PF00326"/>
    </source>
</evidence>
<keyword evidence="2" id="KW-0720">Serine protease</keyword>
<sequence length="683" mass="76167">MKRYFFVALVTLSVSLPSLAGQLLKTEQWLDFERPSDVQVAPDASLVLYNRTRIDKFNDTLDSEIWQVQPDGTKHAFLLKGSNAKWSPNGDRIAYVASGQNGSPQLFVRFMDSTAATSQITHHALTPRNYAWSPDGKYIAYIARTIKSNKWSMELPGKPPGAKWNDDPLVMDTLHYRQDRIGMTNTGFDHVFIVPTDGGTAKQLTHGEWNVSLRRLGAIATGGNLSWSADGKYLYFDGQPQKNSDIDVFKSLIYRVKLSSGEVEAMTSHDGYFHSPMVSPDGKHVAYIGAPEWADDTYRHTHMYIMNIDGTRQRRLVGDLAGAPEAMLWDESSTSLYFTYGKHGSINIHRVNLQGEVEAITSGEQVVGLDSIAKDGTLGYVRSSAQQPADVYIDGKSAPKKLTELNNDIFANTDFGEVKEIWYDSDDGTRVQGWMVMPPNYEENKQYPMVLYIHGGPHAMYNVGFNFTFQDFAANGYIVLYTNPRGSTGYGAEFANAIQGMYPGPKDGSDLLSGVDTAIETGLVDPNRLFVTGCSGGGVLTTYLVAVTDRFNSAVSRCPVTSWIAMAGYSDVPAWVYRFFDEPFWEKPDAWLKDSTLQMVGDVNTPVLLMTGDKDLRTPFEEAEQYFSALKMRGVPTRLVAMKGEYHGTGSIPSNYLRTQLMTRDWFEKYDPELKKASEEASE</sequence>
<evidence type="ECO:0000259" key="5">
    <source>
        <dbReference type="Pfam" id="PF00930"/>
    </source>
</evidence>
<evidence type="ECO:0000313" key="7">
    <source>
        <dbReference type="Proteomes" id="UP000287649"/>
    </source>
</evidence>